<feature type="signal peptide" evidence="1">
    <location>
        <begin position="1"/>
        <end position="22"/>
    </location>
</feature>
<evidence type="ECO:0000256" key="1">
    <source>
        <dbReference type="SAM" id="SignalP"/>
    </source>
</evidence>
<reference evidence="4" key="1">
    <citation type="submission" date="2020-07" db="EMBL/GenBank/DDBJ databases">
        <authorList>
            <person name="Partida-Martinez L."/>
            <person name="Huntemann M."/>
            <person name="Clum A."/>
            <person name="Wang J."/>
            <person name="Palaniappan K."/>
            <person name="Ritter S."/>
            <person name="Chen I.-M."/>
            <person name="Stamatis D."/>
            <person name="Reddy T."/>
            <person name="O'Malley R."/>
            <person name="Daum C."/>
            <person name="Shapiro N."/>
            <person name="Ivanova N."/>
            <person name="Kyrpides N."/>
            <person name="Woyke T."/>
        </authorList>
    </citation>
    <scope>NUCLEOTIDE SEQUENCE [LARGE SCALE GENOMIC DNA]</scope>
    <source>
        <strain evidence="4">AT2.8</strain>
    </source>
</reference>
<dbReference type="AlphaFoldDB" id="A0A852T6Z0"/>
<dbReference type="PANTHER" id="PTHR43649">
    <property type="entry name" value="ARABINOSE-BINDING PROTEIN-RELATED"/>
    <property type="match status" value="1"/>
</dbReference>
<feature type="domain" description="DUF3502" evidence="2">
    <location>
        <begin position="424"/>
        <end position="492"/>
    </location>
</feature>
<dbReference type="SUPFAM" id="SSF53850">
    <property type="entry name" value="Periplasmic binding protein-like II"/>
    <property type="match status" value="1"/>
</dbReference>
<dbReference type="PROSITE" id="PS51257">
    <property type="entry name" value="PROKAR_LIPOPROTEIN"/>
    <property type="match status" value="1"/>
</dbReference>
<dbReference type="PANTHER" id="PTHR43649:SF17">
    <property type="entry name" value="ABC TRANSPORTER SOLUTE BINDING PROTEIN-SUGAR TRANSPORT"/>
    <property type="match status" value="1"/>
</dbReference>
<evidence type="ECO:0000313" key="3">
    <source>
        <dbReference type="EMBL" id="NYE04413.1"/>
    </source>
</evidence>
<dbReference type="InterPro" id="IPR022627">
    <property type="entry name" value="DUF3502"/>
</dbReference>
<protein>
    <submittedName>
        <fullName evidence="3">Aldouronate transport system substrate-binding protein</fullName>
    </submittedName>
</protein>
<comment type="caution">
    <text evidence="3">The sequence shown here is derived from an EMBL/GenBank/DDBJ whole genome shotgun (WGS) entry which is preliminary data.</text>
</comment>
<gene>
    <name evidence="3" type="ORF">F4694_001157</name>
</gene>
<dbReference type="InterPro" id="IPR006059">
    <property type="entry name" value="SBP"/>
</dbReference>
<proteinExistence type="predicted"/>
<dbReference type="Gene3D" id="3.40.190.10">
    <property type="entry name" value="Periplasmic binding protein-like II"/>
    <property type="match status" value="2"/>
</dbReference>
<dbReference type="EMBL" id="JACCBX010000002">
    <property type="protein sequence ID" value="NYE04413.1"/>
    <property type="molecule type" value="Genomic_DNA"/>
</dbReference>
<organism evidence="3 4">
    <name type="scientific">Neobacillus niacini</name>
    <dbReference type="NCBI Taxonomy" id="86668"/>
    <lineage>
        <taxon>Bacteria</taxon>
        <taxon>Bacillati</taxon>
        <taxon>Bacillota</taxon>
        <taxon>Bacilli</taxon>
        <taxon>Bacillales</taxon>
        <taxon>Bacillaceae</taxon>
        <taxon>Neobacillus</taxon>
    </lineage>
</organism>
<dbReference type="Pfam" id="PF12010">
    <property type="entry name" value="DUF3502"/>
    <property type="match status" value="1"/>
</dbReference>
<keyword evidence="1" id="KW-0732">Signal</keyword>
<dbReference type="Proteomes" id="UP000548423">
    <property type="component" value="Unassembled WGS sequence"/>
</dbReference>
<evidence type="ECO:0000259" key="2">
    <source>
        <dbReference type="Pfam" id="PF12010"/>
    </source>
</evidence>
<dbReference type="InterPro" id="IPR050490">
    <property type="entry name" value="Bact_solute-bd_prot1"/>
</dbReference>
<feature type="chain" id="PRO_5039501400" evidence="1">
    <location>
        <begin position="23"/>
        <end position="495"/>
    </location>
</feature>
<name>A0A852T6Z0_9BACI</name>
<accession>A0A852T6Z0</accession>
<reference evidence="4" key="2">
    <citation type="submission" date="2020-08" db="EMBL/GenBank/DDBJ databases">
        <title>The Agave Microbiome: Exploring the role of microbial communities in plant adaptations to desert environments.</title>
        <authorList>
            <person name="Partida-Martinez L.P."/>
        </authorList>
    </citation>
    <scope>NUCLEOTIDE SEQUENCE [LARGE SCALE GENOMIC DNA]</scope>
    <source>
        <strain evidence="4">AT2.8</strain>
    </source>
</reference>
<dbReference type="Pfam" id="PF01547">
    <property type="entry name" value="SBP_bac_1"/>
    <property type="match status" value="1"/>
</dbReference>
<evidence type="ECO:0000313" key="4">
    <source>
        <dbReference type="Proteomes" id="UP000548423"/>
    </source>
</evidence>
<sequence length="495" mass="55051">MKKTKSFAKFFMIILSAILVMAGCSSKESNTSNGDSKAAPYEVTIAYLSFANIDDLPAVQEEINKITKKKINATVKLMPIGPAAWQQQSNLMLTGNEKLDLIVTTASGGFLTQAAKGQFIALDDLLKSHGQDILKVVPKHLLEGGKVKGEIYGVPSMRDFGMNYGFGMRKDIVDKYQIDLSKVKTFADLGEVFKLIKENEPTLIPVVNAKSVANPVTVVTGGLYDQLGDYLGVMSFKDKKIINLFGDPDYIKALELVREWYKAGYIAKDAATSTDTPESMIKANKAFGFFNRMKPGYEVQEQSMTGYEMVTVRLTDVYSYTDAAIGINLSIARNSQNTEKAMELMNLLYSDKDIMNLLANGIEGKHYQVKPDGTVSLPDGVKESKYVFNQWEIGNNYLTYPWEGNSPELWEEMKKFNDSAILSPAFGFQFNPDPVKTEIAAATNVLNQYKDGLETGTLDPEKSLPEFNEKLKAAGLDKIIAEKQSQFDKWKKENK</sequence>